<keyword evidence="3" id="KW-0624">Polysaccharide degradation</keyword>
<dbReference type="EC" id="3.1.1.-" evidence="10"/>
<keyword evidence="6 10" id="KW-0378">Hydrolase</keyword>
<comment type="catalytic activity">
    <reaction evidence="9">
        <text>feruloyl-polysaccharide + H2O = ferulate + polysaccharide.</text>
        <dbReference type="EC" id="3.1.1.73"/>
    </reaction>
</comment>
<dbReference type="Pfam" id="PF07519">
    <property type="entry name" value="Tannase"/>
    <property type="match status" value="1"/>
</dbReference>
<sequence length="558" mass="60502">MVHGSEGNWCGGFVGVYNALSYVASSGPSRSLSRIIDMFYSFGALLCIALGISVSSTPTNGTVSCTDFVPTTSSGSNLTIKSVEHVGAYDLVISNVSMNNTVSFCRVSAVIEYSKYDPNISLLNFELWLPYSDVYNERYLSVGNGGFAGILDYSAMLLNLEQGYAVAAGDSGHTTADNGVSTGAGIHIPFFHNHDQVLAWIRNSIAMFTTPSQEFTAQYYGGAAKYKYYSGCSTGGGQAYALALYHPTLFDGISAGSPGNNYANLMVMFLYNYLQSQGAGFLPQSSLDLITDTVLDQCDELDGLKDGLIENPLACNFSISSLQCIENSTTAVNNQTVCLTSEQVITAKALYTGPYDTRVWTGSIIYPGFSIGSESEWLMEETTLADSYGIPLLQNLVFNNLSWSPTTFNFGTDMDLVNHRAASFINHMSPDLRQFQSAGHKIIVTQGWTDPLNPGILPINHLHDIETFFNGDVSDWYRLFMVPGGGHCGAVSTTSNVPSTYATLEALVEWVENGKSPEYVVSSDPPNGDKTTRKLCPWPQVARYSSGNLGNYTSFYCT</sequence>
<dbReference type="InterPro" id="IPR011118">
    <property type="entry name" value="Tannase/feruloyl_esterase"/>
</dbReference>
<evidence type="ECO:0000256" key="4">
    <source>
        <dbReference type="ARBA" id="ARBA00022723"/>
    </source>
</evidence>
<dbReference type="GO" id="GO:0046872">
    <property type="term" value="F:metal ion binding"/>
    <property type="evidence" value="ECO:0007669"/>
    <property type="project" value="UniProtKB-KW"/>
</dbReference>
<proteinExistence type="inferred from homology"/>
<gene>
    <name evidence="11" type="ORF">BP6252_07324</name>
</gene>
<evidence type="ECO:0000256" key="2">
    <source>
        <dbReference type="ARBA" id="ARBA00022487"/>
    </source>
</evidence>
<evidence type="ECO:0000256" key="10">
    <source>
        <dbReference type="RuleBase" id="RU361238"/>
    </source>
</evidence>
<accession>A0A3D8RHA9</accession>
<evidence type="ECO:0000256" key="1">
    <source>
        <dbReference type="ARBA" id="ARBA00006249"/>
    </source>
</evidence>
<dbReference type="AlphaFoldDB" id="A0A3D8RHA9"/>
<reference evidence="11 12" key="1">
    <citation type="journal article" date="2018" name="IMA Fungus">
        <title>IMA Genome-F 9: Draft genome sequence of Annulohypoxylon stygium, Aspergillus mulundensis, Berkeleyomyces basicola (syn. Thielaviopsis basicola), Ceratocystis smalleyi, two Cercospora beticola strains, Coleophoma cylindrospora, Fusarium fracticaudum, Phialophora cf. hyalina, and Morchella septimelata.</title>
        <authorList>
            <person name="Wingfield B.D."/>
            <person name="Bills G.F."/>
            <person name="Dong Y."/>
            <person name="Huang W."/>
            <person name="Nel W.J."/>
            <person name="Swalarsk-Parry B.S."/>
            <person name="Vaghefi N."/>
            <person name="Wilken P.M."/>
            <person name="An Z."/>
            <person name="de Beer Z.W."/>
            <person name="De Vos L."/>
            <person name="Chen L."/>
            <person name="Duong T.A."/>
            <person name="Gao Y."/>
            <person name="Hammerbacher A."/>
            <person name="Kikkert J.R."/>
            <person name="Li Y."/>
            <person name="Li H."/>
            <person name="Li K."/>
            <person name="Li Q."/>
            <person name="Liu X."/>
            <person name="Ma X."/>
            <person name="Naidoo K."/>
            <person name="Pethybridge S.J."/>
            <person name="Sun J."/>
            <person name="Steenkamp E.T."/>
            <person name="van der Nest M.A."/>
            <person name="van Wyk S."/>
            <person name="Wingfield M.J."/>
            <person name="Xiong C."/>
            <person name="Yue Q."/>
            <person name="Zhang X."/>
        </authorList>
    </citation>
    <scope>NUCLEOTIDE SEQUENCE [LARGE SCALE GENOMIC DNA]</scope>
    <source>
        <strain evidence="11 12">BP6252</strain>
    </source>
</reference>
<comment type="similarity">
    <text evidence="1 10">Belongs to the tannase family.</text>
</comment>
<evidence type="ECO:0000313" key="11">
    <source>
        <dbReference type="EMBL" id="RDW73417.1"/>
    </source>
</evidence>
<evidence type="ECO:0000313" key="12">
    <source>
        <dbReference type="Proteomes" id="UP000256645"/>
    </source>
</evidence>
<evidence type="ECO:0000256" key="7">
    <source>
        <dbReference type="ARBA" id="ARBA00022837"/>
    </source>
</evidence>
<comment type="caution">
    <text evidence="11">The sequence shown here is derived from an EMBL/GenBank/DDBJ whole genome shotgun (WGS) entry which is preliminary data.</text>
</comment>
<dbReference type="PANTHER" id="PTHR33938">
    <property type="entry name" value="FERULOYL ESTERASE B-RELATED"/>
    <property type="match status" value="1"/>
</dbReference>
<dbReference type="SUPFAM" id="SSF53474">
    <property type="entry name" value="alpha/beta-Hydrolases"/>
    <property type="match status" value="1"/>
</dbReference>
<dbReference type="OrthoDB" id="3039123at2759"/>
<dbReference type="PANTHER" id="PTHR33938:SF15">
    <property type="entry name" value="FERULOYL ESTERASE B-RELATED"/>
    <property type="match status" value="1"/>
</dbReference>
<keyword evidence="7" id="KW-0106">Calcium</keyword>
<evidence type="ECO:0000256" key="3">
    <source>
        <dbReference type="ARBA" id="ARBA00022651"/>
    </source>
</evidence>
<evidence type="ECO:0000256" key="5">
    <source>
        <dbReference type="ARBA" id="ARBA00022729"/>
    </source>
</evidence>
<keyword evidence="12" id="KW-1185">Reference proteome</keyword>
<name>A0A3D8RHA9_9HELO</name>
<protein>
    <recommendedName>
        <fullName evidence="10">Carboxylic ester hydrolase</fullName>
        <ecNumber evidence="10">3.1.1.-</ecNumber>
    </recommendedName>
</protein>
<dbReference type="InterPro" id="IPR029058">
    <property type="entry name" value="AB_hydrolase_fold"/>
</dbReference>
<dbReference type="Proteomes" id="UP000256645">
    <property type="component" value="Unassembled WGS sequence"/>
</dbReference>
<evidence type="ECO:0000256" key="9">
    <source>
        <dbReference type="ARBA" id="ARBA00034075"/>
    </source>
</evidence>
<dbReference type="EMBL" id="PDLM01000007">
    <property type="protein sequence ID" value="RDW73417.1"/>
    <property type="molecule type" value="Genomic_DNA"/>
</dbReference>
<organism evidence="11 12">
    <name type="scientific">Coleophoma cylindrospora</name>
    <dbReference type="NCBI Taxonomy" id="1849047"/>
    <lineage>
        <taxon>Eukaryota</taxon>
        <taxon>Fungi</taxon>
        <taxon>Dikarya</taxon>
        <taxon>Ascomycota</taxon>
        <taxon>Pezizomycotina</taxon>
        <taxon>Leotiomycetes</taxon>
        <taxon>Helotiales</taxon>
        <taxon>Dermateaceae</taxon>
        <taxon>Coleophoma</taxon>
    </lineage>
</organism>
<keyword evidence="3" id="KW-0119">Carbohydrate metabolism</keyword>
<dbReference type="GO" id="GO:0030600">
    <property type="term" value="F:feruloyl esterase activity"/>
    <property type="evidence" value="ECO:0007669"/>
    <property type="project" value="UniProtKB-EC"/>
</dbReference>
<keyword evidence="2" id="KW-0719">Serine esterase</keyword>
<keyword evidence="4" id="KW-0479">Metal-binding</keyword>
<evidence type="ECO:0000256" key="8">
    <source>
        <dbReference type="ARBA" id="ARBA00023157"/>
    </source>
</evidence>
<evidence type="ECO:0000256" key="6">
    <source>
        <dbReference type="ARBA" id="ARBA00022801"/>
    </source>
</evidence>
<dbReference type="GO" id="GO:0045493">
    <property type="term" value="P:xylan catabolic process"/>
    <property type="evidence" value="ECO:0007669"/>
    <property type="project" value="UniProtKB-KW"/>
</dbReference>
<keyword evidence="3" id="KW-0858">Xylan degradation</keyword>
<keyword evidence="5" id="KW-0732">Signal</keyword>
<keyword evidence="8" id="KW-1015">Disulfide bond</keyword>